<dbReference type="InterPro" id="IPR010159">
    <property type="entry name" value="N-acyl_aa_amidohydrolase"/>
</dbReference>
<dbReference type="GO" id="GO:0004046">
    <property type="term" value="F:aminoacylase activity"/>
    <property type="evidence" value="ECO:0007669"/>
    <property type="project" value="UniProtKB-EC"/>
</dbReference>
<dbReference type="InterPro" id="IPR001261">
    <property type="entry name" value="ArgE/DapE_CS"/>
</dbReference>
<evidence type="ECO:0000313" key="13">
    <source>
        <dbReference type="EMBL" id="EFN67390.1"/>
    </source>
</evidence>
<dbReference type="STRING" id="104421.E2AGQ4"/>
<dbReference type="FunFam" id="3.40.630.10:FF:000019">
    <property type="entry name" value="Aminoacylase 1"/>
    <property type="match status" value="1"/>
</dbReference>
<keyword evidence="4" id="KW-0963">Cytoplasm</keyword>
<comment type="cofactor">
    <cofactor evidence="10">
        <name>Zn(2+)</name>
        <dbReference type="ChEBI" id="CHEBI:29105"/>
    </cofactor>
    <text evidence="10">Binds 2 Zn(2+) ions per subunit.</text>
</comment>
<evidence type="ECO:0000313" key="14">
    <source>
        <dbReference type="Proteomes" id="UP000000311"/>
    </source>
</evidence>
<reference evidence="13 14" key="1">
    <citation type="journal article" date="2010" name="Science">
        <title>Genomic comparison of the ants Camponotus floridanus and Harpegnathos saltator.</title>
        <authorList>
            <person name="Bonasio R."/>
            <person name="Zhang G."/>
            <person name="Ye C."/>
            <person name="Mutti N.S."/>
            <person name="Fang X."/>
            <person name="Qin N."/>
            <person name="Donahue G."/>
            <person name="Yang P."/>
            <person name="Li Q."/>
            <person name="Li C."/>
            <person name="Zhang P."/>
            <person name="Huang Z."/>
            <person name="Berger S.L."/>
            <person name="Reinberg D."/>
            <person name="Wang J."/>
            <person name="Liebig J."/>
        </authorList>
    </citation>
    <scope>NUCLEOTIDE SEQUENCE [LARGE SCALE GENOMIC DNA]</scope>
    <source>
        <strain evidence="14">C129</strain>
    </source>
</reference>
<dbReference type="FunCoup" id="E2AGQ4">
    <property type="interactions" value="215"/>
</dbReference>
<feature type="binding site" evidence="10">
    <location>
        <position position="113"/>
    </location>
    <ligand>
        <name>Zn(2+)</name>
        <dbReference type="ChEBI" id="CHEBI:29105"/>
        <label>2</label>
    </ligand>
</feature>
<feature type="region of interest" description="Disordered" evidence="11">
    <location>
        <begin position="362"/>
        <end position="392"/>
    </location>
</feature>
<evidence type="ECO:0000256" key="1">
    <source>
        <dbReference type="ARBA" id="ARBA00004496"/>
    </source>
</evidence>
<dbReference type="Pfam" id="PF07687">
    <property type="entry name" value="M20_dimer"/>
    <property type="match status" value="1"/>
</dbReference>
<dbReference type="OrthoDB" id="3064516at2759"/>
<evidence type="ECO:0000256" key="6">
    <source>
        <dbReference type="ARBA" id="ARBA00022801"/>
    </source>
</evidence>
<dbReference type="AlphaFoldDB" id="E2AGQ4"/>
<sequence>MSPSRAELDETAVENFREYLRIPSVQPNINYDECVAFLKRQAQSLDLPVKVYHIHPDKPIVVLTWVGTEPAKPAILLNSHMDVVPVFEDKWTYPPFSAHMDEQGNIYARGSQDMKCVGIQYLEAIRRLKLNGQHYQRTIHISFVPDEEIGSVFGMKDFVHTADFKALNIGFSLDEGLASPEDYFGMFYGERTTWQVTVNCAGTTGHGSIMLNNTAGEKLRVVINRFMEFREAEKAKLETPLDIKLGEVTSVNLTKISGGVQNNVIPAEIKATFDIRITPSVDHEELEATIKRWCEEAGPDVTYSFDAKDPKIENTKLDDSNPFWIAFKKSCDEIGVELKIAIFPGGTDSRCIRQPWVEYAEADREREKETDTRERDREKERRAGTMSPSRVELDETAVENFREYLRIPSVQPNINYGEYSLGKFPEK</sequence>
<dbReference type="SUPFAM" id="SSF53187">
    <property type="entry name" value="Zn-dependent exopeptidases"/>
    <property type="match status" value="1"/>
</dbReference>
<feature type="domain" description="Peptidase M20 dimerisation" evidence="12">
    <location>
        <begin position="188"/>
        <end position="300"/>
    </location>
</feature>
<protein>
    <recommendedName>
        <fullName evidence="3">N-acyl-aliphatic-L-amino acid amidohydrolase</fullName>
        <ecNumber evidence="3">3.5.1.14</ecNumber>
    </recommendedName>
    <alternativeName>
        <fullName evidence="8">N-acyl-L-amino-acid amidohydrolase</fullName>
    </alternativeName>
</protein>
<dbReference type="Gene3D" id="3.40.630.10">
    <property type="entry name" value="Zn peptidases"/>
    <property type="match status" value="1"/>
</dbReference>
<dbReference type="NCBIfam" id="TIGR01880">
    <property type="entry name" value="Ac-peptdase-euk"/>
    <property type="match status" value="1"/>
</dbReference>
<dbReference type="Pfam" id="PF01546">
    <property type="entry name" value="Peptidase_M20"/>
    <property type="match status" value="1"/>
</dbReference>
<evidence type="ECO:0000259" key="12">
    <source>
        <dbReference type="Pfam" id="PF07687"/>
    </source>
</evidence>
<keyword evidence="6" id="KW-0378">Hydrolase</keyword>
<dbReference type="PANTHER" id="PTHR45892">
    <property type="entry name" value="AMINOACYLASE-1"/>
    <property type="match status" value="1"/>
</dbReference>
<dbReference type="PROSITE" id="PS00759">
    <property type="entry name" value="ARGE_DAPE_CPG2_2"/>
    <property type="match status" value="1"/>
</dbReference>
<dbReference type="Gene3D" id="1.10.150.900">
    <property type="match status" value="1"/>
</dbReference>
<dbReference type="InterPro" id="IPR011650">
    <property type="entry name" value="Peptidase_M20_dimer"/>
</dbReference>
<dbReference type="PROSITE" id="PS00758">
    <property type="entry name" value="ARGE_DAPE_CPG2_1"/>
    <property type="match status" value="1"/>
</dbReference>
<feature type="binding site" evidence="10">
    <location>
        <position position="113"/>
    </location>
    <ligand>
        <name>Zn(2+)</name>
        <dbReference type="ChEBI" id="CHEBI:29105"/>
        <label>1</label>
    </ligand>
</feature>
<dbReference type="EMBL" id="GL439383">
    <property type="protein sequence ID" value="EFN67390.1"/>
    <property type="molecule type" value="Genomic_DNA"/>
</dbReference>
<evidence type="ECO:0000256" key="11">
    <source>
        <dbReference type="SAM" id="MobiDB-lite"/>
    </source>
</evidence>
<evidence type="ECO:0000256" key="4">
    <source>
        <dbReference type="ARBA" id="ARBA00022490"/>
    </source>
</evidence>
<dbReference type="Proteomes" id="UP000000311">
    <property type="component" value="Unassembled WGS sequence"/>
</dbReference>
<dbReference type="SUPFAM" id="SSF55031">
    <property type="entry name" value="Bacterial exopeptidase dimerisation domain"/>
    <property type="match status" value="1"/>
</dbReference>
<keyword evidence="14" id="KW-1185">Reference proteome</keyword>
<comment type="subcellular location">
    <subcellularLocation>
        <location evidence="1">Cytoplasm</location>
    </subcellularLocation>
</comment>
<evidence type="ECO:0000256" key="10">
    <source>
        <dbReference type="PIRSR" id="PIRSR036696-2"/>
    </source>
</evidence>
<accession>E2AGQ4</accession>
<dbReference type="MEROPS" id="M20.973"/>
<proteinExistence type="inferred from homology"/>
<gene>
    <name evidence="13" type="ORF">EAG_00894</name>
</gene>
<evidence type="ECO:0000256" key="3">
    <source>
        <dbReference type="ARBA" id="ARBA00011913"/>
    </source>
</evidence>
<dbReference type="GO" id="GO:0005737">
    <property type="term" value="C:cytoplasm"/>
    <property type="evidence" value="ECO:0007669"/>
    <property type="project" value="UniProtKB-SubCell"/>
</dbReference>
<dbReference type="OMA" id="FYGERAQ"/>
<keyword evidence="7 10" id="KW-0862">Zinc</keyword>
<feature type="compositionally biased region" description="Basic and acidic residues" evidence="11">
    <location>
        <begin position="362"/>
        <end position="383"/>
    </location>
</feature>
<dbReference type="InterPro" id="IPR052083">
    <property type="entry name" value="Aminoacylase-1_M20A"/>
</dbReference>
<feature type="active site" description="Proton acceptor" evidence="9">
    <location>
        <position position="147"/>
    </location>
</feature>
<feature type="binding site" evidence="10">
    <location>
        <position position="80"/>
    </location>
    <ligand>
        <name>Zn(2+)</name>
        <dbReference type="ChEBI" id="CHEBI:29105"/>
        <label>1</label>
    </ligand>
</feature>
<evidence type="ECO:0000256" key="9">
    <source>
        <dbReference type="PIRSR" id="PIRSR036696-1"/>
    </source>
</evidence>
<dbReference type="GO" id="GO:0006520">
    <property type="term" value="P:amino acid metabolic process"/>
    <property type="evidence" value="ECO:0007669"/>
    <property type="project" value="InterPro"/>
</dbReference>
<dbReference type="FunFam" id="3.30.70.360:FF:000005">
    <property type="entry name" value="Putative Aminoacylase-1"/>
    <property type="match status" value="1"/>
</dbReference>
<evidence type="ECO:0000256" key="7">
    <source>
        <dbReference type="ARBA" id="ARBA00022833"/>
    </source>
</evidence>
<dbReference type="GO" id="GO:0046872">
    <property type="term" value="F:metal ion binding"/>
    <property type="evidence" value="ECO:0007669"/>
    <property type="project" value="UniProtKB-KW"/>
</dbReference>
<evidence type="ECO:0000256" key="8">
    <source>
        <dbReference type="ARBA" id="ARBA00029656"/>
    </source>
</evidence>
<comment type="similarity">
    <text evidence="2">Belongs to the peptidase M20A family.</text>
</comment>
<dbReference type="InParanoid" id="E2AGQ4"/>
<dbReference type="PANTHER" id="PTHR45892:SF1">
    <property type="entry name" value="AMINOACYLASE-1"/>
    <property type="match status" value="1"/>
</dbReference>
<organism evidence="14">
    <name type="scientific">Camponotus floridanus</name>
    <name type="common">Florida carpenter ant</name>
    <dbReference type="NCBI Taxonomy" id="104421"/>
    <lineage>
        <taxon>Eukaryota</taxon>
        <taxon>Metazoa</taxon>
        <taxon>Ecdysozoa</taxon>
        <taxon>Arthropoda</taxon>
        <taxon>Hexapoda</taxon>
        <taxon>Insecta</taxon>
        <taxon>Pterygota</taxon>
        <taxon>Neoptera</taxon>
        <taxon>Endopterygota</taxon>
        <taxon>Hymenoptera</taxon>
        <taxon>Apocrita</taxon>
        <taxon>Aculeata</taxon>
        <taxon>Formicoidea</taxon>
        <taxon>Formicidae</taxon>
        <taxon>Formicinae</taxon>
        <taxon>Camponotus</taxon>
    </lineage>
</organism>
<name>E2AGQ4_CAMFO</name>
<dbReference type="Gene3D" id="3.30.70.360">
    <property type="match status" value="1"/>
</dbReference>
<feature type="active site" evidence="9">
    <location>
        <position position="82"/>
    </location>
</feature>
<dbReference type="InterPro" id="IPR002933">
    <property type="entry name" value="Peptidase_M20"/>
</dbReference>
<evidence type="ECO:0000256" key="5">
    <source>
        <dbReference type="ARBA" id="ARBA00022723"/>
    </source>
</evidence>
<feature type="binding site" evidence="10">
    <location>
        <position position="175"/>
    </location>
    <ligand>
        <name>Zn(2+)</name>
        <dbReference type="ChEBI" id="CHEBI:29105"/>
        <label>1</label>
    </ligand>
</feature>
<keyword evidence="5 10" id="KW-0479">Metal-binding</keyword>
<evidence type="ECO:0000256" key="2">
    <source>
        <dbReference type="ARBA" id="ARBA00006247"/>
    </source>
</evidence>
<dbReference type="EC" id="3.5.1.14" evidence="3"/>
<dbReference type="PIRSF" id="PIRSF036696">
    <property type="entry name" value="ACY-1"/>
    <property type="match status" value="1"/>
</dbReference>
<feature type="binding site" evidence="10">
    <location>
        <position position="148"/>
    </location>
    <ligand>
        <name>Zn(2+)</name>
        <dbReference type="ChEBI" id="CHEBI:29105"/>
        <label>2</label>
    </ligand>
</feature>
<dbReference type="InterPro" id="IPR036264">
    <property type="entry name" value="Bact_exopeptidase_dim_dom"/>
</dbReference>